<evidence type="ECO:0000256" key="4">
    <source>
        <dbReference type="ARBA" id="ARBA00023136"/>
    </source>
</evidence>
<dbReference type="GO" id="GO:0045036">
    <property type="term" value="P:protein targeting to chloroplast"/>
    <property type="evidence" value="ECO:0007669"/>
    <property type="project" value="TreeGrafter"/>
</dbReference>
<keyword evidence="3" id="KW-1133">Transmembrane helix</keyword>
<dbReference type="GO" id="GO:0008320">
    <property type="term" value="F:protein transmembrane transporter activity"/>
    <property type="evidence" value="ECO:0007669"/>
    <property type="project" value="TreeGrafter"/>
</dbReference>
<dbReference type="Proteomes" id="UP000007264">
    <property type="component" value="Unassembled WGS sequence"/>
</dbReference>
<dbReference type="OrthoDB" id="507126at2759"/>
<evidence type="ECO:0000313" key="6">
    <source>
        <dbReference type="EMBL" id="EIE23595.1"/>
    </source>
</evidence>
<dbReference type="STRING" id="574566.I0YYX6"/>
<feature type="region of interest" description="Disordered" evidence="5">
    <location>
        <begin position="255"/>
        <end position="279"/>
    </location>
</feature>
<protein>
    <recommendedName>
        <fullName evidence="8">SAM domain-containing protein</fullName>
    </recommendedName>
</protein>
<dbReference type="GO" id="GO:0009706">
    <property type="term" value="C:chloroplast inner membrane"/>
    <property type="evidence" value="ECO:0007669"/>
    <property type="project" value="TreeGrafter"/>
</dbReference>
<dbReference type="GO" id="GO:0045039">
    <property type="term" value="P:protein insertion into mitochondrial inner membrane"/>
    <property type="evidence" value="ECO:0007669"/>
    <property type="project" value="InterPro"/>
</dbReference>
<dbReference type="Gene3D" id="1.10.150.50">
    <property type="entry name" value="Transcription Factor, Ets-1"/>
    <property type="match status" value="1"/>
</dbReference>
<dbReference type="PANTHER" id="PTHR14110">
    <property type="entry name" value="MITOCHONDRIAL IMPORT INNER MEMBRANE TRANSLOCASE SUBUNIT TIM22"/>
    <property type="match status" value="1"/>
</dbReference>
<reference evidence="6 7" key="1">
    <citation type="journal article" date="2012" name="Genome Biol.">
        <title>The genome of the polar eukaryotic microalga coccomyxa subellipsoidea reveals traits of cold adaptation.</title>
        <authorList>
            <person name="Blanc G."/>
            <person name="Agarkova I."/>
            <person name="Grimwood J."/>
            <person name="Kuo A."/>
            <person name="Brueggeman A."/>
            <person name="Dunigan D."/>
            <person name="Gurnon J."/>
            <person name="Ladunga I."/>
            <person name="Lindquist E."/>
            <person name="Lucas S."/>
            <person name="Pangilinan J."/>
            <person name="Proschold T."/>
            <person name="Salamov A."/>
            <person name="Schmutz J."/>
            <person name="Weeks D."/>
            <person name="Yamada T."/>
            <person name="Claverie J.M."/>
            <person name="Grigoriev I."/>
            <person name="Van Etten J."/>
            <person name="Lomsadze A."/>
            <person name="Borodovsky M."/>
        </authorList>
    </citation>
    <scope>NUCLEOTIDE SEQUENCE [LARGE SCALE GENOMIC DNA]</scope>
    <source>
        <strain evidence="6 7">C-169</strain>
    </source>
</reference>
<dbReference type="KEGG" id="csl:COCSUDRAFT_66004"/>
<proteinExistence type="predicted"/>
<dbReference type="CDD" id="cd09487">
    <property type="entry name" value="SAM_superfamily"/>
    <property type="match status" value="1"/>
</dbReference>
<sequence length="279" mass="30621">MALQQGQRRQEDIDLVEDIREHWRQPKFLLSRFQTWVTLQPVAVEALVATLAGSGQGALLGGVMGSISKMDPNSTNQLLNQPNSNPDMVKQMQAFQSGGPWVQARNFAVLTGVGAGLTVAIKRIRGKEDVYSTMASAFGSGVAFSLVSGMTAGNKLQGAFTTGTLFALFQGAFYQLGKKFKSGNTTEELPEYARATHLLATLGFQKYQKNLKTGQLNDSTLMLWNDSALREVKIPPGPRLLIMHHLERYRHVLKPGMPLPQPPPLPPQHMQGQAAVQRK</sequence>
<dbReference type="InterPro" id="IPR013761">
    <property type="entry name" value="SAM/pointed_sf"/>
</dbReference>
<dbReference type="Pfam" id="PF02466">
    <property type="entry name" value="Tim17"/>
    <property type="match status" value="1"/>
</dbReference>
<gene>
    <name evidence="6" type="ORF">COCSUDRAFT_66004</name>
</gene>
<dbReference type="PANTHER" id="PTHR14110:SF6">
    <property type="entry name" value="OS04G0405100 PROTEIN"/>
    <property type="match status" value="1"/>
</dbReference>
<evidence type="ECO:0000256" key="3">
    <source>
        <dbReference type="ARBA" id="ARBA00022989"/>
    </source>
</evidence>
<name>I0YYX6_COCSC</name>
<evidence type="ECO:0000256" key="1">
    <source>
        <dbReference type="ARBA" id="ARBA00004141"/>
    </source>
</evidence>
<keyword evidence="7" id="KW-1185">Reference proteome</keyword>
<evidence type="ECO:0000256" key="5">
    <source>
        <dbReference type="SAM" id="MobiDB-lite"/>
    </source>
</evidence>
<evidence type="ECO:0000313" key="7">
    <source>
        <dbReference type="Proteomes" id="UP000007264"/>
    </source>
</evidence>
<feature type="compositionally biased region" description="Pro residues" evidence="5">
    <location>
        <begin position="257"/>
        <end position="267"/>
    </location>
</feature>
<dbReference type="AlphaFoldDB" id="I0YYX6"/>
<dbReference type="GeneID" id="17041587"/>
<dbReference type="EMBL" id="AGSI01000007">
    <property type="protein sequence ID" value="EIE23595.1"/>
    <property type="molecule type" value="Genomic_DNA"/>
</dbReference>
<keyword evidence="2" id="KW-0812">Transmembrane</keyword>
<dbReference type="RefSeq" id="XP_005648139.1">
    <property type="nucleotide sequence ID" value="XM_005648082.1"/>
</dbReference>
<dbReference type="InterPro" id="IPR039175">
    <property type="entry name" value="TIM22"/>
</dbReference>
<evidence type="ECO:0008006" key="8">
    <source>
        <dbReference type="Google" id="ProtNLM"/>
    </source>
</evidence>
<organism evidence="6 7">
    <name type="scientific">Coccomyxa subellipsoidea (strain C-169)</name>
    <name type="common">Green microalga</name>
    <dbReference type="NCBI Taxonomy" id="574566"/>
    <lineage>
        <taxon>Eukaryota</taxon>
        <taxon>Viridiplantae</taxon>
        <taxon>Chlorophyta</taxon>
        <taxon>core chlorophytes</taxon>
        <taxon>Trebouxiophyceae</taxon>
        <taxon>Trebouxiophyceae incertae sedis</taxon>
        <taxon>Coccomyxaceae</taxon>
        <taxon>Coccomyxa</taxon>
        <taxon>Coccomyxa subellipsoidea</taxon>
    </lineage>
</organism>
<dbReference type="eggNOG" id="ENOG502QPIB">
    <property type="taxonomic scope" value="Eukaryota"/>
</dbReference>
<evidence type="ECO:0000256" key="2">
    <source>
        <dbReference type="ARBA" id="ARBA00022692"/>
    </source>
</evidence>
<dbReference type="GO" id="GO:0042721">
    <property type="term" value="C:TIM22 mitochondrial import inner membrane insertion complex"/>
    <property type="evidence" value="ECO:0007669"/>
    <property type="project" value="InterPro"/>
</dbReference>
<keyword evidence="4" id="KW-0472">Membrane</keyword>
<accession>I0YYX6</accession>
<comment type="caution">
    <text evidence="6">The sequence shown here is derived from an EMBL/GenBank/DDBJ whole genome shotgun (WGS) entry which is preliminary data.</text>
</comment>
<dbReference type="SUPFAM" id="SSF47769">
    <property type="entry name" value="SAM/Pointed domain"/>
    <property type="match status" value="1"/>
</dbReference>
<comment type="subcellular location">
    <subcellularLocation>
        <location evidence="1">Membrane</location>
        <topology evidence="1">Multi-pass membrane protein</topology>
    </subcellularLocation>
</comment>